<proteinExistence type="predicted"/>
<dbReference type="AlphaFoldDB" id="A0A9X3EVU7"/>
<keyword evidence="3" id="KW-1185">Reference proteome</keyword>
<feature type="region of interest" description="Disordered" evidence="1">
    <location>
        <begin position="50"/>
        <end position="72"/>
    </location>
</feature>
<protein>
    <submittedName>
        <fullName evidence="2">Uncharacterized protein</fullName>
    </submittedName>
</protein>
<organism evidence="2 3">
    <name type="scientific">Nannocystis pusilla</name>
    <dbReference type="NCBI Taxonomy" id="889268"/>
    <lineage>
        <taxon>Bacteria</taxon>
        <taxon>Pseudomonadati</taxon>
        <taxon>Myxococcota</taxon>
        <taxon>Polyangia</taxon>
        <taxon>Nannocystales</taxon>
        <taxon>Nannocystaceae</taxon>
        <taxon>Nannocystis</taxon>
    </lineage>
</organism>
<name>A0A9X3EVU7_9BACT</name>
<evidence type="ECO:0000256" key="1">
    <source>
        <dbReference type="SAM" id="MobiDB-lite"/>
    </source>
</evidence>
<sequence length="72" mass="8029">MSPPTAEDVRIALEELRTADRILLSVEGTTQLLRRQQGFDLFGLPTTDGLFGDQTRSDNAHASESCWRPSRP</sequence>
<reference evidence="2" key="1">
    <citation type="submission" date="2022-11" db="EMBL/GenBank/DDBJ databases">
        <title>Minimal conservation of predation-associated metabolite biosynthetic gene clusters underscores biosynthetic potential of Myxococcota including descriptions for ten novel species: Archangium lansinium sp. nov., Myxococcus landrumus sp. nov., Nannocystis bai.</title>
        <authorList>
            <person name="Ahearne A."/>
            <person name="Stevens C."/>
            <person name="Phillips K."/>
        </authorList>
    </citation>
    <scope>NUCLEOTIDE SEQUENCE</scope>
    <source>
        <strain evidence="2">Na p29</strain>
    </source>
</reference>
<dbReference type="Proteomes" id="UP001150924">
    <property type="component" value="Unassembled WGS sequence"/>
</dbReference>
<evidence type="ECO:0000313" key="2">
    <source>
        <dbReference type="EMBL" id="MCY1010520.1"/>
    </source>
</evidence>
<evidence type="ECO:0000313" key="3">
    <source>
        <dbReference type="Proteomes" id="UP001150924"/>
    </source>
</evidence>
<gene>
    <name evidence="2" type="ORF">OV079_34145</name>
</gene>
<dbReference type="EMBL" id="JAPNKE010000002">
    <property type="protein sequence ID" value="MCY1010520.1"/>
    <property type="molecule type" value="Genomic_DNA"/>
</dbReference>
<accession>A0A9X3EVU7</accession>
<dbReference type="RefSeq" id="WP_267773503.1">
    <property type="nucleotide sequence ID" value="NZ_JAPNKE010000002.1"/>
</dbReference>
<comment type="caution">
    <text evidence="2">The sequence shown here is derived from an EMBL/GenBank/DDBJ whole genome shotgun (WGS) entry which is preliminary data.</text>
</comment>